<reference evidence="4 5" key="1">
    <citation type="journal article" date="2014" name="Nat. Commun.">
        <title>The rainbow trout genome provides novel insights into evolution after whole-genome duplication in vertebrates.</title>
        <authorList>
            <person name="Berthelot C."/>
            <person name="Brunet F."/>
            <person name="Chalopin D."/>
            <person name="Juanchich A."/>
            <person name="Bernard M."/>
            <person name="Noel B."/>
            <person name="Bento P."/>
            <person name="Da Silva C."/>
            <person name="Labadie K."/>
            <person name="Alberti A."/>
            <person name="Aury J.M."/>
            <person name="Louis A."/>
            <person name="Dehais P."/>
            <person name="Bardou P."/>
            <person name="Montfort J."/>
            <person name="Klopp C."/>
            <person name="Cabau C."/>
            <person name="Gaspin C."/>
            <person name="Thorgaard G.H."/>
            <person name="Boussaha M."/>
            <person name="Quillet E."/>
            <person name="Guyomard R."/>
            <person name="Galiana D."/>
            <person name="Bobe J."/>
            <person name="Volff J.N."/>
            <person name="Genet C."/>
            <person name="Wincker P."/>
            <person name="Jaillon O."/>
            <person name="Roest Crollius H."/>
            <person name="Guiguen Y."/>
        </authorList>
    </citation>
    <scope>NUCLEOTIDE SEQUENCE [LARGE SCALE GENOMIC DNA]</scope>
</reference>
<dbReference type="PaxDb" id="8022-A0A060W956"/>
<dbReference type="PROSITE" id="PS51864">
    <property type="entry name" value="ASTACIN"/>
    <property type="match status" value="1"/>
</dbReference>
<dbReference type="Proteomes" id="UP000193380">
    <property type="component" value="Chromosome 10"/>
</dbReference>
<keyword evidence="1 2" id="KW-0862">Zinc</keyword>
<dbReference type="SUPFAM" id="SSF55486">
    <property type="entry name" value="Metalloproteases ('zincins'), catalytic domain"/>
    <property type="match status" value="1"/>
</dbReference>
<proteinExistence type="predicted"/>
<keyword evidence="1 2" id="KW-0378">Hydrolase</keyword>
<name>A0A060W956_ONCMY</name>
<dbReference type="GO" id="GO:0008270">
    <property type="term" value="F:zinc ion binding"/>
    <property type="evidence" value="ECO:0007669"/>
    <property type="project" value="UniProtKB-UniRule"/>
</dbReference>
<dbReference type="Pfam" id="PF01400">
    <property type="entry name" value="Astacin"/>
    <property type="match status" value="1"/>
</dbReference>
<dbReference type="PRINTS" id="PR00480">
    <property type="entry name" value="ASTACIN"/>
</dbReference>
<dbReference type="InterPro" id="IPR024079">
    <property type="entry name" value="MetalloPept_cat_dom_sf"/>
</dbReference>
<dbReference type="InterPro" id="IPR006026">
    <property type="entry name" value="Peptidase_Metallo"/>
</dbReference>
<organism evidence="4 5">
    <name type="scientific">Oncorhynchus mykiss</name>
    <name type="common">Rainbow trout</name>
    <name type="synonym">Salmo gairdneri</name>
    <dbReference type="NCBI Taxonomy" id="8022"/>
    <lineage>
        <taxon>Eukaryota</taxon>
        <taxon>Metazoa</taxon>
        <taxon>Chordata</taxon>
        <taxon>Craniata</taxon>
        <taxon>Vertebrata</taxon>
        <taxon>Euteleostomi</taxon>
        <taxon>Actinopterygii</taxon>
        <taxon>Neopterygii</taxon>
        <taxon>Teleostei</taxon>
        <taxon>Protacanthopterygii</taxon>
        <taxon>Salmoniformes</taxon>
        <taxon>Salmonidae</taxon>
        <taxon>Salmoninae</taxon>
        <taxon>Oncorhynchus</taxon>
    </lineage>
</organism>
<feature type="domain" description="Peptidase M12A" evidence="3">
    <location>
        <begin position="1"/>
        <end position="230"/>
    </location>
</feature>
<evidence type="ECO:0000256" key="2">
    <source>
        <dbReference type="RuleBase" id="RU361183"/>
    </source>
</evidence>
<protein>
    <recommendedName>
        <fullName evidence="2">Metalloendopeptidase</fullName>
        <ecNumber evidence="2">3.4.24.-</ecNumber>
    </recommendedName>
</protein>
<keyword evidence="1 2" id="KW-0482">Metalloprotease</keyword>
<dbReference type="PANTHER" id="PTHR10127">
    <property type="entry name" value="DISCOIDIN, CUB, EGF, LAMININ , AND ZINC METALLOPROTEASE DOMAIN CONTAINING"/>
    <property type="match status" value="1"/>
</dbReference>
<dbReference type="GO" id="GO:0004222">
    <property type="term" value="F:metalloendopeptidase activity"/>
    <property type="evidence" value="ECO:0007669"/>
    <property type="project" value="UniProtKB-UniRule"/>
</dbReference>
<evidence type="ECO:0000256" key="1">
    <source>
        <dbReference type="PROSITE-ProRule" id="PRU01211"/>
    </source>
</evidence>
<gene>
    <name evidence="4" type="ORF">GSONMT00069532001</name>
</gene>
<keyword evidence="1 2" id="KW-0645">Protease</keyword>
<dbReference type="STRING" id="8022.A0A060W956"/>
<dbReference type="GO" id="GO:0006508">
    <property type="term" value="P:proteolysis"/>
    <property type="evidence" value="ECO:0007669"/>
    <property type="project" value="UniProtKB-KW"/>
</dbReference>
<accession>A0A060W956</accession>
<dbReference type="Gene3D" id="3.40.390.10">
    <property type="entry name" value="Collagenase (Catalytic Domain)"/>
    <property type="match status" value="1"/>
</dbReference>
<feature type="binding site" evidence="1">
    <location>
        <position position="133"/>
    </location>
    <ligand>
        <name>Zn(2+)</name>
        <dbReference type="ChEBI" id="CHEBI:29105"/>
        <note>catalytic</note>
    </ligand>
</feature>
<evidence type="ECO:0000313" key="5">
    <source>
        <dbReference type="Proteomes" id="UP000193380"/>
    </source>
</evidence>
<feature type="binding site" evidence="1">
    <location>
        <position position="123"/>
    </location>
    <ligand>
        <name>Zn(2+)</name>
        <dbReference type="ChEBI" id="CHEBI:29105"/>
        <note>catalytic</note>
    </ligand>
</feature>
<comment type="cofactor">
    <cofactor evidence="1 2">
        <name>Zn(2+)</name>
        <dbReference type="ChEBI" id="CHEBI:29105"/>
    </cofactor>
    <text evidence="1 2">Binds 1 zinc ion per subunit.</text>
</comment>
<dbReference type="AlphaFoldDB" id="A0A060W956"/>
<feature type="active site" evidence="1">
    <location>
        <position position="124"/>
    </location>
</feature>
<dbReference type="EC" id="3.4.24.-" evidence="2"/>
<evidence type="ECO:0000259" key="3">
    <source>
        <dbReference type="PROSITE" id="PS51864"/>
    </source>
</evidence>
<feature type="binding site" evidence="1">
    <location>
        <position position="127"/>
    </location>
    <ligand>
        <name>Zn(2+)</name>
        <dbReference type="ChEBI" id="CHEBI:29105"/>
        <note>catalytic</note>
    </ligand>
</feature>
<dbReference type="InterPro" id="IPR001506">
    <property type="entry name" value="Peptidase_M12A"/>
</dbReference>
<evidence type="ECO:0000313" key="4">
    <source>
        <dbReference type="EMBL" id="CDQ63657.1"/>
    </source>
</evidence>
<dbReference type="EMBL" id="FR904446">
    <property type="protein sequence ID" value="CDQ63657.1"/>
    <property type="molecule type" value="Genomic_DNA"/>
</dbReference>
<dbReference type="SMART" id="SM00235">
    <property type="entry name" value="ZnMc"/>
    <property type="match status" value="1"/>
</dbReference>
<comment type="caution">
    <text evidence="1">Lacks conserved residue(s) required for the propagation of feature annotation.</text>
</comment>
<keyword evidence="1 2" id="KW-0479">Metal-binding</keyword>
<dbReference type="PANTHER" id="PTHR10127:SF839">
    <property type="entry name" value="HATCHING ENZYME 1.2-RELATED"/>
    <property type="match status" value="1"/>
</dbReference>
<sequence>MSNYFRWSKSSSGLEEVAYIIDQCSSSHMTLKRLLLMAMKSFHTRTCIRCVPWSGYIDVQSKTGHFVQVKPQLCTDVKTLRAKARLQHAVELQNAGLCWGEMEHNRNFLWMCSCWVYHGIVPHELLHALGFYHEHTRSDRDQLVKINWEYIPQGDKFIATPHRTDTHTQQFFSTFSLFYFRTAFSIEKEGGKKKLPIPDSSVNIGQRQDMSHIQRINNLQCISEYELHGV</sequence>